<keyword evidence="2" id="KW-0547">Nucleotide-binding</keyword>
<dbReference type="GO" id="GO:0000166">
    <property type="term" value="F:nucleotide binding"/>
    <property type="evidence" value="ECO:0007669"/>
    <property type="project" value="UniProtKB-KW"/>
</dbReference>
<dbReference type="AlphaFoldDB" id="A0A0J8CVA2"/>
<name>A0A0J8CVA2_BETVV</name>
<proteinExistence type="predicted"/>
<evidence type="ECO:0000256" key="1">
    <source>
        <dbReference type="ARBA" id="ARBA00022737"/>
    </source>
</evidence>
<feature type="domain" description="Disease resistance N-terminal" evidence="5">
    <location>
        <begin position="38"/>
        <end position="98"/>
    </location>
</feature>
<keyword evidence="3" id="KW-0611">Plant defense</keyword>
<evidence type="ECO:0000256" key="2">
    <source>
        <dbReference type="ARBA" id="ARBA00022741"/>
    </source>
</evidence>
<dbReference type="eggNOG" id="KOG4658">
    <property type="taxonomic scope" value="Eukaryota"/>
</dbReference>
<keyword evidence="4" id="KW-0175">Coiled coil</keyword>
<evidence type="ECO:0000256" key="3">
    <source>
        <dbReference type="ARBA" id="ARBA00022821"/>
    </source>
</evidence>
<dbReference type="GO" id="GO:0006952">
    <property type="term" value="P:defense response"/>
    <property type="evidence" value="ECO:0007669"/>
    <property type="project" value="UniProtKB-KW"/>
</dbReference>
<organism evidence="6 7">
    <name type="scientific">Beta vulgaris subsp. vulgaris</name>
    <name type="common">Beet</name>
    <dbReference type="NCBI Taxonomy" id="3555"/>
    <lineage>
        <taxon>Eukaryota</taxon>
        <taxon>Viridiplantae</taxon>
        <taxon>Streptophyta</taxon>
        <taxon>Embryophyta</taxon>
        <taxon>Tracheophyta</taxon>
        <taxon>Spermatophyta</taxon>
        <taxon>Magnoliopsida</taxon>
        <taxon>eudicotyledons</taxon>
        <taxon>Gunneridae</taxon>
        <taxon>Pentapetalae</taxon>
        <taxon>Caryophyllales</taxon>
        <taxon>Chenopodiaceae</taxon>
        <taxon>Betoideae</taxon>
        <taxon>Beta</taxon>
    </lineage>
</organism>
<evidence type="ECO:0000313" key="7">
    <source>
        <dbReference type="Proteomes" id="UP000035740"/>
    </source>
</evidence>
<dbReference type="Proteomes" id="UP000035740">
    <property type="component" value="Chromosome 3"/>
</dbReference>
<dbReference type="Pfam" id="PF18052">
    <property type="entry name" value="Rx_N"/>
    <property type="match status" value="1"/>
</dbReference>
<dbReference type="Gramene" id="KMT15898">
    <property type="protein sequence ID" value="KMT15898"/>
    <property type="gene ID" value="BVRB_3g055850"/>
</dbReference>
<evidence type="ECO:0000259" key="5">
    <source>
        <dbReference type="Pfam" id="PF18052"/>
    </source>
</evidence>
<evidence type="ECO:0000256" key="4">
    <source>
        <dbReference type="SAM" id="Coils"/>
    </source>
</evidence>
<evidence type="ECO:0000313" key="6">
    <source>
        <dbReference type="EMBL" id="KMT15898.1"/>
    </source>
</evidence>
<keyword evidence="7" id="KW-1185">Reference proteome</keyword>
<dbReference type="Gene3D" id="1.20.5.4130">
    <property type="match status" value="1"/>
</dbReference>
<dbReference type="EMBL" id="KQ090058">
    <property type="protein sequence ID" value="KMT15898.1"/>
    <property type="molecule type" value="Genomic_DNA"/>
</dbReference>
<dbReference type="OrthoDB" id="2018467at2759"/>
<reference evidence="6 7" key="1">
    <citation type="journal article" date="2014" name="Nature">
        <title>The genome of the recently domesticated crop plant sugar beet (Beta vulgaris).</title>
        <authorList>
            <person name="Dohm J.C."/>
            <person name="Minoche A.E."/>
            <person name="Holtgrawe D."/>
            <person name="Capella-Gutierrez S."/>
            <person name="Zakrzewski F."/>
            <person name="Tafer H."/>
            <person name="Rupp O."/>
            <person name="Sorensen T.R."/>
            <person name="Stracke R."/>
            <person name="Reinhardt R."/>
            <person name="Goesmann A."/>
            <person name="Kraft T."/>
            <person name="Schulz B."/>
            <person name="Stadler P.F."/>
            <person name="Schmidt T."/>
            <person name="Gabaldon T."/>
            <person name="Lehrach H."/>
            <person name="Weisshaar B."/>
            <person name="Himmelbauer H."/>
        </authorList>
    </citation>
    <scope>NUCLEOTIDE SEQUENCE [LARGE SCALE GENOMIC DNA]</scope>
    <source>
        <tissue evidence="6">Taproot</tissue>
    </source>
</reference>
<gene>
    <name evidence="6" type="ORF">BVRB_3g055850</name>
</gene>
<keyword evidence="1" id="KW-0677">Repeat</keyword>
<protein>
    <recommendedName>
        <fullName evidence="5">Disease resistance N-terminal domain-containing protein</fullName>
    </recommendedName>
</protein>
<sequence length="121" mass="13900">MILKMQYVMAFYGGDMVPQSILMELWEFKDKLFSNFSYETELEDLQRTVSSITAALHVAETKLELSDELQRQIEELKDTIFEADDLLDELVTLSHQQRVVDADGSLLDKVSKGIGPQWVKN</sequence>
<feature type="coiled-coil region" evidence="4">
    <location>
        <begin position="59"/>
        <end position="86"/>
    </location>
</feature>
<accession>A0A0J8CVA2</accession>
<dbReference type="InterPro" id="IPR041118">
    <property type="entry name" value="Rx_N"/>
</dbReference>